<dbReference type="SUPFAM" id="SSF69572">
    <property type="entry name" value="Activating enzymes of the ubiquitin-like proteins"/>
    <property type="match status" value="1"/>
</dbReference>
<sequence length="315" mass="33444">MSRYARQLKLIGEKGQNRLADARVLIVGAGALTAAAMPYLAGAGVGRLRLVDPDLIEASNLHRQTLFRMQDLGKPKAQISADALRNLNDQCEIEPIIARLDPSNVEVLSEGCNLILDCADSFAASYTLSDHAYQAKIPLISASVLGRSGYAGGFCGGAPSMRAVFPDLPRRAGSCATDGVLGPVVGIIGAMQAEMALAHLAGLRPSPLGRIVSYDAANHRLGGFGFANAPEPDHRPRFIAATDLRPEDLLIDLRAPEEGPPLRDSLIRMTVDDIGPGLPEADRAVMCCKSGLRAWAAAERLRPHWSGEIVLVATG</sequence>
<dbReference type="InterPro" id="IPR045886">
    <property type="entry name" value="ThiF/MoeB/HesA"/>
</dbReference>
<dbReference type="Proteomes" id="UP000640485">
    <property type="component" value="Unassembled WGS sequence"/>
</dbReference>
<dbReference type="Gene3D" id="3.40.50.720">
    <property type="entry name" value="NAD(P)-binding Rossmann-like Domain"/>
    <property type="match status" value="1"/>
</dbReference>
<evidence type="ECO:0000313" key="3">
    <source>
        <dbReference type="EMBL" id="MBK4217365.1"/>
    </source>
</evidence>
<dbReference type="RefSeq" id="WP_200688047.1">
    <property type="nucleotide sequence ID" value="NZ_JAEPRQ010000006.1"/>
</dbReference>
<evidence type="ECO:0000313" key="4">
    <source>
        <dbReference type="Proteomes" id="UP000640485"/>
    </source>
</evidence>
<keyword evidence="1" id="KW-0472">Membrane</keyword>
<dbReference type="Pfam" id="PF00899">
    <property type="entry name" value="ThiF"/>
    <property type="match status" value="1"/>
</dbReference>
<feature type="transmembrane region" description="Helical" evidence="1">
    <location>
        <begin position="20"/>
        <end position="41"/>
    </location>
</feature>
<dbReference type="InterPro" id="IPR035985">
    <property type="entry name" value="Ubiquitin-activating_enz"/>
</dbReference>
<feature type="domain" description="THIF-type NAD/FAD binding fold" evidence="2">
    <location>
        <begin position="4"/>
        <end position="220"/>
    </location>
</feature>
<proteinExistence type="predicted"/>
<dbReference type="PANTHER" id="PTHR10953">
    <property type="entry name" value="UBIQUITIN-ACTIVATING ENZYME E1"/>
    <property type="match status" value="1"/>
</dbReference>
<name>A0A934W0W2_9RHOB</name>
<accession>A0A934W0W2</accession>
<organism evidence="3 4">
    <name type="scientific">Paracoccus caeni</name>
    <dbReference type="NCBI Taxonomy" id="657651"/>
    <lineage>
        <taxon>Bacteria</taxon>
        <taxon>Pseudomonadati</taxon>
        <taxon>Pseudomonadota</taxon>
        <taxon>Alphaproteobacteria</taxon>
        <taxon>Rhodobacterales</taxon>
        <taxon>Paracoccaceae</taxon>
        <taxon>Paracoccus</taxon>
    </lineage>
</organism>
<keyword evidence="1" id="KW-0812">Transmembrane</keyword>
<keyword evidence="4" id="KW-1185">Reference proteome</keyword>
<dbReference type="AlphaFoldDB" id="A0A934W0W2"/>
<dbReference type="GO" id="GO:0004792">
    <property type="term" value="F:thiosulfate-cyanide sulfurtransferase activity"/>
    <property type="evidence" value="ECO:0007669"/>
    <property type="project" value="TreeGrafter"/>
</dbReference>
<reference evidence="3" key="1">
    <citation type="submission" date="2021-01" db="EMBL/GenBank/DDBJ databases">
        <title>Paracoccus amoyensis sp. nov., isolated from the surface seawater along the coast of Xiamen Island, China.</title>
        <authorList>
            <person name="Lyu L."/>
        </authorList>
    </citation>
    <scope>NUCLEOTIDE SEQUENCE</scope>
    <source>
        <strain evidence="3">MJ17</strain>
    </source>
</reference>
<protein>
    <submittedName>
        <fullName evidence="3">HesA/MoeB/ThiF family protein</fullName>
    </submittedName>
</protein>
<dbReference type="GO" id="GO:0016779">
    <property type="term" value="F:nucleotidyltransferase activity"/>
    <property type="evidence" value="ECO:0007669"/>
    <property type="project" value="TreeGrafter"/>
</dbReference>
<dbReference type="EMBL" id="JAEPRQ010000006">
    <property type="protein sequence ID" value="MBK4217365.1"/>
    <property type="molecule type" value="Genomic_DNA"/>
</dbReference>
<keyword evidence="1" id="KW-1133">Transmembrane helix</keyword>
<dbReference type="GO" id="GO:0008641">
    <property type="term" value="F:ubiquitin-like modifier activating enzyme activity"/>
    <property type="evidence" value="ECO:0007669"/>
    <property type="project" value="InterPro"/>
</dbReference>
<evidence type="ECO:0000256" key="1">
    <source>
        <dbReference type="SAM" id="Phobius"/>
    </source>
</evidence>
<evidence type="ECO:0000259" key="2">
    <source>
        <dbReference type="Pfam" id="PF00899"/>
    </source>
</evidence>
<dbReference type="InterPro" id="IPR000594">
    <property type="entry name" value="ThiF_NAD_FAD-bd"/>
</dbReference>
<gene>
    <name evidence="3" type="ORF">JJJ17_15660</name>
</gene>
<dbReference type="CDD" id="cd00757">
    <property type="entry name" value="ThiF_MoeB_HesA_family"/>
    <property type="match status" value="1"/>
</dbReference>
<dbReference type="GO" id="GO:0005737">
    <property type="term" value="C:cytoplasm"/>
    <property type="evidence" value="ECO:0007669"/>
    <property type="project" value="TreeGrafter"/>
</dbReference>
<dbReference type="PANTHER" id="PTHR10953:SF102">
    <property type="entry name" value="ADENYLYLTRANSFERASE AND SULFURTRANSFERASE MOCS3"/>
    <property type="match status" value="1"/>
</dbReference>
<comment type="caution">
    <text evidence="3">The sequence shown here is derived from an EMBL/GenBank/DDBJ whole genome shotgun (WGS) entry which is preliminary data.</text>
</comment>